<reference evidence="1" key="1">
    <citation type="journal article" date="2023" name="G3 (Bethesda)">
        <title>A reference genome for the long-term kleptoplast-retaining sea slug Elysia crispata morphotype clarki.</title>
        <authorList>
            <person name="Eastman K.E."/>
            <person name="Pendleton A.L."/>
            <person name="Shaikh M.A."/>
            <person name="Suttiyut T."/>
            <person name="Ogas R."/>
            <person name="Tomko P."/>
            <person name="Gavelis G."/>
            <person name="Widhalm J.R."/>
            <person name="Wisecaver J.H."/>
        </authorList>
    </citation>
    <scope>NUCLEOTIDE SEQUENCE</scope>
    <source>
        <strain evidence="1">ECLA1</strain>
    </source>
</reference>
<organism evidence="1 2">
    <name type="scientific">Elysia crispata</name>
    <name type="common">lettuce slug</name>
    <dbReference type="NCBI Taxonomy" id="231223"/>
    <lineage>
        <taxon>Eukaryota</taxon>
        <taxon>Metazoa</taxon>
        <taxon>Spiralia</taxon>
        <taxon>Lophotrochozoa</taxon>
        <taxon>Mollusca</taxon>
        <taxon>Gastropoda</taxon>
        <taxon>Heterobranchia</taxon>
        <taxon>Euthyneura</taxon>
        <taxon>Panpulmonata</taxon>
        <taxon>Sacoglossa</taxon>
        <taxon>Placobranchoidea</taxon>
        <taxon>Plakobranchidae</taxon>
        <taxon>Elysia</taxon>
    </lineage>
</organism>
<accession>A0AAE0Y0R0</accession>
<name>A0AAE0Y0R0_9GAST</name>
<gene>
    <name evidence="1" type="ORF">RRG08_043953</name>
</gene>
<dbReference type="AlphaFoldDB" id="A0AAE0Y0R0"/>
<keyword evidence="2" id="KW-1185">Reference proteome</keyword>
<evidence type="ECO:0000313" key="1">
    <source>
        <dbReference type="EMBL" id="KAK3728328.1"/>
    </source>
</evidence>
<dbReference type="Proteomes" id="UP001283361">
    <property type="component" value="Unassembled WGS sequence"/>
</dbReference>
<protein>
    <submittedName>
        <fullName evidence="1">Uncharacterized protein</fullName>
    </submittedName>
</protein>
<evidence type="ECO:0000313" key="2">
    <source>
        <dbReference type="Proteomes" id="UP001283361"/>
    </source>
</evidence>
<sequence>MSFQRIFGFYISHLTSGVLAWKMRHLRASSFSQAVPGVPPLQTSYSDQRERKHKRALTAGHMRGPPTVRDRVAPRVTSHGPALFLTASPRFPPPGAGKVFCAGDARLSFAGKSSRKETSVFETGFCFGRIPAGFDWDESAGTRHCATNQRANISQNWGLYNSLTAPLMLR</sequence>
<dbReference type="EMBL" id="JAWDGP010007193">
    <property type="protein sequence ID" value="KAK3728328.1"/>
    <property type="molecule type" value="Genomic_DNA"/>
</dbReference>
<proteinExistence type="predicted"/>
<comment type="caution">
    <text evidence="1">The sequence shown here is derived from an EMBL/GenBank/DDBJ whole genome shotgun (WGS) entry which is preliminary data.</text>
</comment>